<protein>
    <submittedName>
        <fullName evidence="1">Uncharacterized protein</fullName>
    </submittedName>
</protein>
<reference evidence="1" key="1">
    <citation type="submission" date="2020-01" db="EMBL/GenBank/DDBJ databases">
        <authorList>
            <consortium name="DOE Joint Genome Institute"/>
            <person name="Haridas S."/>
            <person name="Albert R."/>
            <person name="Binder M."/>
            <person name="Bloem J."/>
            <person name="Labutti K."/>
            <person name="Salamov A."/>
            <person name="Andreopoulos B."/>
            <person name="Baker S.E."/>
            <person name="Barry K."/>
            <person name="Bills G."/>
            <person name="Bluhm B.H."/>
            <person name="Cannon C."/>
            <person name="Castanera R."/>
            <person name="Culley D.E."/>
            <person name="Daum C."/>
            <person name="Ezra D."/>
            <person name="Gonzalez J.B."/>
            <person name="Henrissat B."/>
            <person name="Kuo A."/>
            <person name="Liang C."/>
            <person name="Lipzen A."/>
            <person name="Lutzoni F."/>
            <person name="Magnuson J."/>
            <person name="Mondo S."/>
            <person name="Nolan M."/>
            <person name="Ohm R."/>
            <person name="Pangilinan J."/>
            <person name="Park H.-J."/>
            <person name="Ramirez L."/>
            <person name="Alfaro M."/>
            <person name="Sun H."/>
            <person name="Tritt A."/>
            <person name="Yoshinaga Y."/>
            <person name="Zwiers L.-H."/>
            <person name="Turgeon B.G."/>
            <person name="Goodwin S.B."/>
            <person name="Spatafora J.W."/>
            <person name="Crous P.W."/>
            <person name="Grigoriev I.V."/>
        </authorList>
    </citation>
    <scope>NUCLEOTIDE SEQUENCE</scope>
    <source>
        <strain evidence="1">CBS 394.84</strain>
    </source>
</reference>
<gene>
    <name evidence="1" type="ORF">K460DRAFT_258149</name>
</gene>
<keyword evidence="2" id="KW-1185">Reference proteome</keyword>
<accession>A0A9P4L971</accession>
<dbReference type="RefSeq" id="XP_040788661.1">
    <property type="nucleotide sequence ID" value="XM_040927437.1"/>
</dbReference>
<dbReference type="Proteomes" id="UP000800039">
    <property type="component" value="Unassembled WGS sequence"/>
</dbReference>
<dbReference type="OrthoDB" id="2152029at2759"/>
<dbReference type="Gene3D" id="3.40.50.1820">
    <property type="entry name" value="alpha/beta hydrolase"/>
    <property type="match status" value="1"/>
</dbReference>
<name>A0A9P4L971_9PLEO</name>
<dbReference type="GeneID" id="63844690"/>
<dbReference type="InterPro" id="IPR029058">
    <property type="entry name" value="AB_hydrolase_fold"/>
</dbReference>
<evidence type="ECO:0000313" key="2">
    <source>
        <dbReference type="Proteomes" id="UP000800039"/>
    </source>
</evidence>
<dbReference type="AlphaFoldDB" id="A0A9P4L971"/>
<proteinExistence type="predicted"/>
<feature type="non-terminal residue" evidence="1">
    <location>
        <position position="1"/>
    </location>
</feature>
<feature type="non-terminal residue" evidence="1">
    <location>
        <position position="169"/>
    </location>
</feature>
<dbReference type="EMBL" id="ML976616">
    <property type="protein sequence ID" value="KAF1846098.1"/>
    <property type="molecule type" value="Genomic_DNA"/>
</dbReference>
<comment type="caution">
    <text evidence="1">The sequence shown here is derived from an EMBL/GenBank/DDBJ whole genome shotgun (WGS) entry which is preliminary data.</text>
</comment>
<sequence length="169" mass="18658">DFTAVNLERPLGGMLLYSPWAGFSTDYPSFNNEALDMMSPICLRKWSAMFLDKAHPADPEADPGPVSGDAWTEPCLNPASWWSGSHQVVNGIFISYRSYEVLADSIKELEQELKRGWVEGGGDANQVTFVGAPKEAHIGPIQDIMTPGKSSHKSETQVAIEAWYKARLQ</sequence>
<organism evidence="1 2">
    <name type="scientific">Cucurbitaria berberidis CBS 394.84</name>
    <dbReference type="NCBI Taxonomy" id="1168544"/>
    <lineage>
        <taxon>Eukaryota</taxon>
        <taxon>Fungi</taxon>
        <taxon>Dikarya</taxon>
        <taxon>Ascomycota</taxon>
        <taxon>Pezizomycotina</taxon>
        <taxon>Dothideomycetes</taxon>
        <taxon>Pleosporomycetidae</taxon>
        <taxon>Pleosporales</taxon>
        <taxon>Pleosporineae</taxon>
        <taxon>Cucurbitariaceae</taxon>
        <taxon>Cucurbitaria</taxon>
    </lineage>
</organism>
<evidence type="ECO:0000313" key="1">
    <source>
        <dbReference type="EMBL" id="KAF1846098.1"/>
    </source>
</evidence>